<gene>
    <name evidence="1" type="ORF">A9Y76_11920</name>
</gene>
<proteinExistence type="predicted"/>
<evidence type="ECO:0000313" key="2">
    <source>
        <dbReference type="Proteomes" id="UP000078572"/>
    </source>
</evidence>
<name>A0A191ZYH5_9RALS</name>
<protein>
    <submittedName>
        <fullName evidence="1">Uncharacterized protein</fullName>
    </submittedName>
</protein>
<evidence type="ECO:0000313" key="1">
    <source>
        <dbReference type="EMBL" id="ANJ73138.1"/>
    </source>
</evidence>
<dbReference type="OrthoDB" id="9866430at2"/>
<accession>A0A191ZYH5</accession>
<sequence>MMQKKEQSKEHSRVLKLEPFPKHRQQIAEIADYFKVSHSLALQIAIADVHDIFSKRKALKRYDTDTRDKTAKNFFLIYDETEDGKIDDILDDKEIFYSDLARLAISDFYMKFKSGRLNYKSKAFAHYLKWPAK</sequence>
<organism evidence="1 2">
    <name type="scientific">Ralstonia insidiosa</name>
    <dbReference type="NCBI Taxonomy" id="190721"/>
    <lineage>
        <taxon>Bacteria</taxon>
        <taxon>Pseudomonadati</taxon>
        <taxon>Pseudomonadota</taxon>
        <taxon>Betaproteobacteria</taxon>
        <taxon>Burkholderiales</taxon>
        <taxon>Burkholderiaceae</taxon>
        <taxon>Ralstonia</taxon>
    </lineage>
</organism>
<dbReference type="RefSeq" id="WP_064804339.1">
    <property type="nucleotide sequence ID" value="NZ_CP016022.1"/>
</dbReference>
<reference evidence="2" key="1">
    <citation type="submission" date="2016-06" db="EMBL/GenBank/DDBJ databases">
        <authorList>
            <person name="Xu Y."/>
            <person name="Nagy A."/>
            <person name="Yan X."/>
            <person name="Kim S.W."/>
            <person name="Haley B."/>
            <person name="Liu N.T."/>
            <person name="Nou X."/>
        </authorList>
    </citation>
    <scope>NUCLEOTIDE SEQUENCE [LARGE SCALE GENOMIC DNA]</scope>
    <source>
        <strain evidence="2">ATCC 49129</strain>
    </source>
</reference>
<dbReference type="GeneID" id="61526718"/>
<dbReference type="EMBL" id="CP016022">
    <property type="protein sequence ID" value="ANJ73138.1"/>
    <property type="molecule type" value="Genomic_DNA"/>
</dbReference>
<keyword evidence="2" id="KW-1185">Reference proteome</keyword>
<dbReference type="Proteomes" id="UP000078572">
    <property type="component" value="Chromosome 1"/>
</dbReference>
<dbReference type="AlphaFoldDB" id="A0A191ZYH5"/>